<proteinExistence type="predicted"/>
<feature type="non-terminal residue" evidence="2">
    <location>
        <position position="1"/>
    </location>
</feature>
<dbReference type="EMBL" id="HACM01003477">
    <property type="protein sequence ID" value="CRZ03919.1"/>
    <property type="molecule type" value="Transcribed_RNA"/>
</dbReference>
<reference evidence="2" key="1">
    <citation type="submission" date="2015-04" db="EMBL/GenBank/DDBJ databases">
        <title>The genome sequence of the plant pathogenic Rhizarian Plasmodiophora brassicae reveals insights in its biotrophic life cycle and the origin of chitin synthesis.</title>
        <authorList>
            <person name="Schwelm A."/>
            <person name="Fogelqvist J."/>
            <person name="Knaust A."/>
            <person name="Julke S."/>
            <person name="Lilja T."/>
            <person name="Dhandapani V."/>
            <person name="Bonilla-Rosso G."/>
            <person name="Karlsson M."/>
            <person name="Shevchenko A."/>
            <person name="Choi S.R."/>
            <person name="Kim H.G."/>
            <person name="Park J.Y."/>
            <person name="Lim Y.P."/>
            <person name="Ludwig-Muller J."/>
            <person name="Dixelius C."/>
        </authorList>
    </citation>
    <scope>NUCLEOTIDE SEQUENCE</scope>
    <source>
        <tissue evidence="2">Potato root galls</tissue>
    </source>
</reference>
<accession>A0A0H5R6L9</accession>
<name>A0A0H5R6L9_9EUKA</name>
<organism evidence="2">
    <name type="scientific">Spongospora subterranea</name>
    <dbReference type="NCBI Taxonomy" id="70186"/>
    <lineage>
        <taxon>Eukaryota</taxon>
        <taxon>Sar</taxon>
        <taxon>Rhizaria</taxon>
        <taxon>Endomyxa</taxon>
        <taxon>Phytomyxea</taxon>
        <taxon>Plasmodiophorida</taxon>
        <taxon>Plasmodiophoridae</taxon>
        <taxon>Spongospora</taxon>
    </lineage>
</organism>
<evidence type="ECO:0000256" key="1">
    <source>
        <dbReference type="SAM" id="SignalP"/>
    </source>
</evidence>
<sequence length="207" mass="23637">RENCLAYAMAIMLFCIHAIAVVVPSEITPTLPYGNEDGSSGAINLETGYEKERIPIDDVEATIYTITAANHHKRLRRRIGEIGRKSMTFDAGYGELTDDIKQEQFDELTDNFKPKLYGELTDDIKQKPFDELTHKTKPKPFGELTDDIKEEPFGELTDNIKHEPFGELIDDMKQESFVELTDDIKQELYGKLIDDIKQELYGKLTDD</sequence>
<evidence type="ECO:0000313" key="2">
    <source>
        <dbReference type="EMBL" id="CRZ03919.1"/>
    </source>
</evidence>
<dbReference type="AlphaFoldDB" id="A0A0H5R6L9"/>
<feature type="chain" id="PRO_5005223161" evidence="1">
    <location>
        <begin position="21"/>
        <end position="207"/>
    </location>
</feature>
<feature type="non-terminal residue" evidence="2">
    <location>
        <position position="207"/>
    </location>
</feature>
<feature type="signal peptide" evidence="1">
    <location>
        <begin position="1"/>
        <end position="20"/>
    </location>
</feature>
<protein>
    <submittedName>
        <fullName evidence="2">Uncharacterized protein</fullName>
    </submittedName>
</protein>
<keyword evidence="1" id="KW-0732">Signal</keyword>